<evidence type="ECO:0000313" key="12">
    <source>
        <dbReference type="EMBL" id="CAL4108381.1"/>
    </source>
</evidence>
<feature type="compositionally biased region" description="Acidic residues" evidence="11">
    <location>
        <begin position="709"/>
        <end position="728"/>
    </location>
</feature>
<reference evidence="12 13" key="1">
    <citation type="submission" date="2024-05" db="EMBL/GenBank/DDBJ databases">
        <authorList>
            <person name="Wallberg A."/>
        </authorList>
    </citation>
    <scope>NUCLEOTIDE SEQUENCE [LARGE SCALE GENOMIC DNA]</scope>
</reference>
<evidence type="ECO:0000256" key="8">
    <source>
        <dbReference type="ARBA" id="ARBA00047345"/>
    </source>
</evidence>
<evidence type="ECO:0000256" key="6">
    <source>
        <dbReference type="ARBA" id="ARBA00022679"/>
    </source>
</evidence>
<evidence type="ECO:0000256" key="10">
    <source>
        <dbReference type="RuleBase" id="RU363104"/>
    </source>
</evidence>
<dbReference type="SUPFAM" id="SSF53756">
    <property type="entry name" value="UDP-Glycosyltransferase/glycogen phosphorylase"/>
    <property type="match status" value="2"/>
</dbReference>
<dbReference type="PANTHER" id="PTHR10176:SF3">
    <property type="entry name" value="GLYCOGEN [STARCH] SYNTHASE"/>
    <property type="match status" value="1"/>
</dbReference>
<feature type="non-terminal residue" evidence="12">
    <location>
        <position position="728"/>
    </location>
</feature>
<evidence type="ECO:0000256" key="2">
    <source>
        <dbReference type="ARBA" id="ARBA00010686"/>
    </source>
</evidence>
<evidence type="ECO:0000256" key="1">
    <source>
        <dbReference type="ARBA" id="ARBA00004964"/>
    </source>
</evidence>
<proteinExistence type="inferred from homology"/>
<dbReference type="EMBL" id="CAXKWB010013742">
    <property type="protein sequence ID" value="CAL4108381.1"/>
    <property type="molecule type" value="Genomic_DNA"/>
</dbReference>
<evidence type="ECO:0000256" key="5">
    <source>
        <dbReference type="ARBA" id="ARBA00022676"/>
    </source>
</evidence>
<dbReference type="Gene3D" id="3.40.50.2000">
    <property type="entry name" value="Glycogen Phosphorylase B"/>
    <property type="match status" value="2"/>
</dbReference>
<dbReference type="EC" id="2.4.1.11" evidence="3 10"/>
<dbReference type="InterPro" id="IPR008631">
    <property type="entry name" value="Glycogen_synth"/>
</dbReference>
<evidence type="ECO:0000256" key="9">
    <source>
        <dbReference type="ARBA" id="ARBA00073454"/>
    </source>
</evidence>
<dbReference type="GO" id="GO:0005737">
    <property type="term" value="C:cytoplasm"/>
    <property type="evidence" value="ECO:0007669"/>
    <property type="project" value="TreeGrafter"/>
</dbReference>
<evidence type="ECO:0000256" key="3">
    <source>
        <dbReference type="ARBA" id="ARBA00012558"/>
    </source>
</evidence>
<dbReference type="AlphaFoldDB" id="A0AAV2QZ84"/>
<dbReference type="GO" id="GO:0005978">
    <property type="term" value="P:glycogen biosynthetic process"/>
    <property type="evidence" value="ECO:0007669"/>
    <property type="project" value="UniProtKB-KW"/>
</dbReference>
<keyword evidence="5 10" id="KW-0328">Glycosyltransferase</keyword>
<keyword evidence="7 10" id="KW-0320">Glycogen biosynthesis</keyword>
<dbReference type="Proteomes" id="UP001497623">
    <property type="component" value="Unassembled WGS sequence"/>
</dbReference>
<evidence type="ECO:0000256" key="7">
    <source>
        <dbReference type="ARBA" id="ARBA00023056"/>
    </source>
</evidence>
<evidence type="ECO:0000256" key="4">
    <source>
        <dbReference type="ARBA" id="ARBA00022553"/>
    </source>
</evidence>
<dbReference type="FunFam" id="3.40.50.2000:FF:000014">
    <property type="entry name" value="Glycogen [starch] synthase"/>
    <property type="match status" value="1"/>
</dbReference>
<comment type="caution">
    <text evidence="12">The sequence shown here is derived from an EMBL/GenBank/DDBJ whole genome shotgun (WGS) entry which is preliminary data.</text>
</comment>
<dbReference type="GO" id="GO:0004373">
    <property type="term" value="F:alpha-1,4-glucan glucosyltransferase (UDP-glucose donor) activity"/>
    <property type="evidence" value="ECO:0007669"/>
    <property type="project" value="UniProtKB-EC"/>
</dbReference>
<evidence type="ECO:0000256" key="11">
    <source>
        <dbReference type="SAM" id="MobiDB-lite"/>
    </source>
</evidence>
<comment type="pathway">
    <text evidence="1 10">Glycan biosynthesis; glycogen biosynthesis.</text>
</comment>
<keyword evidence="13" id="KW-1185">Reference proteome</keyword>
<feature type="region of interest" description="Disordered" evidence="11">
    <location>
        <begin position="680"/>
        <end position="728"/>
    </location>
</feature>
<dbReference type="FunFam" id="3.40.50.2000:FF:000028">
    <property type="entry name" value="Glycogen [starch] synthase"/>
    <property type="match status" value="1"/>
</dbReference>
<comment type="similarity">
    <text evidence="2 10">Belongs to the glycosyltransferase 3 family.</text>
</comment>
<name>A0AAV2QZ84_MEGNR</name>
<sequence length="728" mass="82747">MAHSASHSYLKNISLKCPSLVILTRDGHGCAMLATPWPWSQSMSRSNRRFYRVDSLRDLDILDKGETAAHENRWVFEVSHEAANKVGGIYQVIRSKCGASVDELGDQYCLMGPYKESSARTEVELCELPYGHPLTNTIHKLRDYGWKIHSGRWLVDGNPQIILFDIGSAAAGLDSYKHDLYQNTKIGMPQHDMECNDSILFGFMVAEFITQFRNHLGEEESQPHVIAHFHEWLAGVGLIQLRMKNIDVATVFTTHATLLGRFLCAGAVDFYNNLDKFDIDQEAGKRGIYHRYCLERSSTHLAHTFTTVSEITGMEAENLLSRKPDVITPNGLNVKKFAAIHEFQNLHQVNKEKINDFVRGHFYGHFDFDLEQTLYFFTAGRYEFGNKGADLFIEALARLNHYMQASGTNKTVVAFMIFPAKTNNFNVESLRGQAITKGLRDTIQDIQVKIGKRMYDSCLGGNLPDEDDLLMKEEVVRLKRCIYSAHRSTLPPITTHNIVNDDFDPVLNALRRCKLFNDKSDRVKVVFHPEFLSATNPLFGMDYEEFVRGCNLGVFPSYYEPWGYTPAECTVMGIPSVTTNLSGFGCFMAEHIADPVSYGIYIVDRRSISLEESVRQLAQYMFDFVSLNRRQRVIQRNRTERLSDLLDWKILATYYRQARSHALHKVYPEIEEVDQRGAGCLKYPRPLSEPPSPSMSRTTTPAASVHNSDDEDEEDSVDSEAEVEALSV</sequence>
<organism evidence="12 13">
    <name type="scientific">Meganyctiphanes norvegica</name>
    <name type="common">Northern krill</name>
    <name type="synonym">Thysanopoda norvegica</name>
    <dbReference type="NCBI Taxonomy" id="48144"/>
    <lineage>
        <taxon>Eukaryota</taxon>
        <taxon>Metazoa</taxon>
        <taxon>Ecdysozoa</taxon>
        <taxon>Arthropoda</taxon>
        <taxon>Crustacea</taxon>
        <taxon>Multicrustacea</taxon>
        <taxon>Malacostraca</taxon>
        <taxon>Eumalacostraca</taxon>
        <taxon>Eucarida</taxon>
        <taxon>Euphausiacea</taxon>
        <taxon>Euphausiidae</taxon>
        <taxon>Meganyctiphanes</taxon>
    </lineage>
</organism>
<evidence type="ECO:0000313" key="13">
    <source>
        <dbReference type="Proteomes" id="UP001497623"/>
    </source>
</evidence>
<comment type="function">
    <text evidence="10">Transfers the glycosyl residue from UDP-Glc to the non-reducing end of alpha-1,4-glucan.</text>
</comment>
<dbReference type="Pfam" id="PF05693">
    <property type="entry name" value="Glycogen_syn"/>
    <property type="match status" value="1"/>
</dbReference>
<dbReference type="PANTHER" id="PTHR10176">
    <property type="entry name" value="GLYCOGEN SYNTHASE"/>
    <property type="match status" value="1"/>
</dbReference>
<keyword evidence="4" id="KW-0597">Phosphoprotein</keyword>
<protein>
    <recommendedName>
        <fullName evidence="9 10">Glycogen [starch] synthase</fullName>
        <ecNumber evidence="3 10">2.4.1.11</ecNumber>
    </recommendedName>
</protein>
<accession>A0AAV2QZ84</accession>
<comment type="catalytic activity">
    <reaction evidence="8">
        <text>[(1-&gt;4)-alpha-D-glucosyl](n) + UDP-alpha-D-glucose = [(1-&gt;4)-alpha-D-glucosyl](n+1) + UDP + H(+)</text>
        <dbReference type="Rhea" id="RHEA:18549"/>
        <dbReference type="Rhea" id="RHEA-COMP:9584"/>
        <dbReference type="Rhea" id="RHEA-COMP:9587"/>
        <dbReference type="ChEBI" id="CHEBI:15378"/>
        <dbReference type="ChEBI" id="CHEBI:15444"/>
        <dbReference type="ChEBI" id="CHEBI:58223"/>
        <dbReference type="ChEBI" id="CHEBI:58885"/>
        <dbReference type="EC" id="2.4.1.11"/>
    </reaction>
    <physiologicalReaction direction="left-to-right" evidence="8">
        <dbReference type="Rhea" id="RHEA:18550"/>
    </physiologicalReaction>
</comment>
<keyword evidence="6 10" id="KW-0808">Transferase</keyword>
<gene>
    <name evidence="12" type="ORF">MNOR_LOCUS18876</name>
</gene>